<sequence length="110" mass="12053">MPIPLFVITPVILDGSESQNLQPSTRRLDPPIAIQVTPHSDSQDPGPKMSPKSQHRPSVTDQTTHRTVSIGSQAAKHFPRCGEAHPAPSPPQSSKRLPINKSIKLTDFYK</sequence>
<keyword evidence="2" id="KW-1185">Reference proteome</keyword>
<protein>
    <submittedName>
        <fullName evidence="1">Uncharacterized protein</fullName>
    </submittedName>
</protein>
<reference evidence="1" key="1">
    <citation type="submission" date="2022-04" db="EMBL/GenBank/DDBJ databases">
        <title>Genome of the entomopathogenic fungus Entomophthora muscae.</title>
        <authorList>
            <person name="Elya C."/>
            <person name="Lovett B.R."/>
            <person name="Lee E."/>
            <person name="Macias A.M."/>
            <person name="Hajek A.E."/>
            <person name="De Bivort B.L."/>
            <person name="Kasson M.T."/>
            <person name="De Fine Licht H.H."/>
            <person name="Stajich J.E."/>
        </authorList>
    </citation>
    <scope>NUCLEOTIDE SEQUENCE</scope>
    <source>
        <strain evidence="1">Berkeley</strain>
    </source>
</reference>
<dbReference type="EMBL" id="QTSX02001701">
    <property type="protein sequence ID" value="KAJ9079571.1"/>
    <property type="molecule type" value="Genomic_DNA"/>
</dbReference>
<evidence type="ECO:0000313" key="2">
    <source>
        <dbReference type="Proteomes" id="UP001165960"/>
    </source>
</evidence>
<evidence type="ECO:0000313" key="1">
    <source>
        <dbReference type="EMBL" id="KAJ9079571.1"/>
    </source>
</evidence>
<dbReference type="Proteomes" id="UP001165960">
    <property type="component" value="Unassembled WGS sequence"/>
</dbReference>
<gene>
    <name evidence="1" type="ORF">DSO57_1034185</name>
</gene>
<comment type="caution">
    <text evidence="1">The sequence shown here is derived from an EMBL/GenBank/DDBJ whole genome shotgun (WGS) entry which is preliminary data.</text>
</comment>
<proteinExistence type="predicted"/>
<accession>A0ACC2TYZ9</accession>
<organism evidence="1 2">
    <name type="scientific">Entomophthora muscae</name>
    <dbReference type="NCBI Taxonomy" id="34485"/>
    <lineage>
        <taxon>Eukaryota</taxon>
        <taxon>Fungi</taxon>
        <taxon>Fungi incertae sedis</taxon>
        <taxon>Zoopagomycota</taxon>
        <taxon>Entomophthoromycotina</taxon>
        <taxon>Entomophthoromycetes</taxon>
        <taxon>Entomophthorales</taxon>
        <taxon>Entomophthoraceae</taxon>
        <taxon>Entomophthora</taxon>
    </lineage>
</organism>
<name>A0ACC2TYZ9_9FUNG</name>